<dbReference type="OrthoDB" id="963576at2"/>
<accession>A0A2T0S5A6</accession>
<evidence type="ECO:0000313" key="2">
    <source>
        <dbReference type="EMBL" id="PRY28594.1"/>
    </source>
</evidence>
<proteinExistence type="predicted"/>
<evidence type="ECO:0000313" key="3">
    <source>
        <dbReference type="Proteomes" id="UP000238375"/>
    </source>
</evidence>
<sequence>MSEAIGVLKDIVWGMAIFIGGLVGLLAVVVIYLDLTRLPDPDIQLGRVDRDTTFYIGKSESDPGSGVTISLLATGLLDTSGASVLIEYTRPPATATDCKLPTGPVDQIYGSDFYDNRAKVTYRHGAVQHGHLRLRFVFAYPPKEWGKHPMK</sequence>
<keyword evidence="3" id="KW-1185">Reference proteome</keyword>
<gene>
    <name evidence="2" type="ORF">CLV58_1289</name>
</gene>
<keyword evidence="1" id="KW-0812">Transmembrane</keyword>
<protein>
    <submittedName>
        <fullName evidence="2">Uncharacterized protein</fullName>
    </submittedName>
</protein>
<comment type="caution">
    <text evidence="2">The sequence shown here is derived from an EMBL/GenBank/DDBJ whole genome shotgun (WGS) entry which is preliminary data.</text>
</comment>
<name>A0A2T0S5A6_9BACT</name>
<dbReference type="EMBL" id="PVTE01000028">
    <property type="protein sequence ID" value="PRY28594.1"/>
    <property type="molecule type" value="Genomic_DNA"/>
</dbReference>
<keyword evidence="1" id="KW-0472">Membrane</keyword>
<feature type="transmembrane region" description="Helical" evidence="1">
    <location>
        <begin position="12"/>
        <end position="33"/>
    </location>
</feature>
<organism evidence="2 3">
    <name type="scientific">Spirosoma oryzae</name>
    <dbReference type="NCBI Taxonomy" id="1469603"/>
    <lineage>
        <taxon>Bacteria</taxon>
        <taxon>Pseudomonadati</taxon>
        <taxon>Bacteroidota</taxon>
        <taxon>Cytophagia</taxon>
        <taxon>Cytophagales</taxon>
        <taxon>Cytophagaceae</taxon>
        <taxon>Spirosoma</taxon>
    </lineage>
</organism>
<dbReference type="AlphaFoldDB" id="A0A2T0S5A6"/>
<reference evidence="2 3" key="1">
    <citation type="submission" date="2018-03" db="EMBL/GenBank/DDBJ databases">
        <title>Genomic Encyclopedia of Archaeal and Bacterial Type Strains, Phase II (KMG-II): from individual species to whole genera.</title>
        <authorList>
            <person name="Goeker M."/>
        </authorList>
    </citation>
    <scope>NUCLEOTIDE SEQUENCE [LARGE SCALE GENOMIC DNA]</scope>
    <source>
        <strain evidence="2 3">DSM 28354</strain>
    </source>
</reference>
<dbReference type="Proteomes" id="UP000238375">
    <property type="component" value="Unassembled WGS sequence"/>
</dbReference>
<dbReference type="RefSeq" id="WP_106140237.1">
    <property type="nucleotide sequence ID" value="NZ_PVTE01000028.1"/>
</dbReference>
<evidence type="ECO:0000256" key="1">
    <source>
        <dbReference type="SAM" id="Phobius"/>
    </source>
</evidence>
<keyword evidence="1" id="KW-1133">Transmembrane helix</keyword>